<feature type="transmembrane region" description="Helical" evidence="5">
    <location>
        <begin position="271"/>
        <end position="291"/>
    </location>
</feature>
<gene>
    <name evidence="12" type="ORF">BYL167_LOCUS17531</name>
    <name evidence="7" type="ORF">CJN711_LOCUS5934</name>
    <name evidence="9" type="ORF">GIL414_LOCUS9018</name>
    <name evidence="11" type="ORF">SMN809_LOCUS14002</name>
    <name evidence="10" type="ORF">UXM345_LOCUS15691</name>
    <name evidence="8" type="ORF">XDN619_LOCUS7733</name>
</gene>
<evidence type="ECO:0000313" key="7">
    <source>
        <dbReference type="EMBL" id="CAF1075415.1"/>
    </source>
</evidence>
<feature type="transmembrane region" description="Helical" evidence="5">
    <location>
        <begin position="230"/>
        <end position="250"/>
    </location>
</feature>
<keyword evidence="2 5" id="KW-0812">Transmembrane</keyword>
<dbReference type="EMBL" id="CAJNRG010002342">
    <property type="protein sequence ID" value="CAF2046611.1"/>
    <property type="molecule type" value="Genomic_DNA"/>
</dbReference>
<evidence type="ECO:0000256" key="4">
    <source>
        <dbReference type="ARBA" id="ARBA00023136"/>
    </source>
</evidence>
<dbReference type="Gene3D" id="1.20.1070.10">
    <property type="entry name" value="Rhodopsin 7-helix transmembrane proteins"/>
    <property type="match status" value="1"/>
</dbReference>
<evidence type="ECO:0000256" key="5">
    <source>
        <dbReference type="SAM" id="Phobius"/>
    </source>
</evidence>
<evidence type="ECO:0000313" key="13">
    <source>
        <dbReference type="Proteomes" id="UP000663842"/>
    </source>
</evidence>
<comment type="subcellular location">
    <subcellularLocation>
        <location evidence="1">Membrane</location>
    </subcellularLocation>
</comment>
<accession>A0A819N776</accession>
<dbReference type="InterPro" id="IPR000276">
    <property type="entry name" value="GPCR_Rhodpsn"/>
</dbReference>
<name>A0A819N776_9BILA</name>
<dbReference type="AlphaFoldDB" id="A0A819N776"/>
<dbReference type="EMBL" id="CAJOBF010001887">
    <property type="protein sequence ID" value="CAF3992585.1"/>
    <property type="molecule type" value="Genomic_DNA"/>
</dbReference>
<evidence type="ECO:0000313" key="10">
    <source>
        <dbReference type="EMBL" id="CAF3992585.1"/>
    </source>
</evidence>
<reference evidence="10" key="1">
    <citation type="submission" date="2021-02" db="EMBL/GenBank/DDBJ databases">
        <authorList>
            <person name="Nowell W R."/>
        </authorList>
    </citation>
    <scope>NUCLEOTIDE SEQUENCE</scope>
</reference>
<feature type="domain" description="G-protein coupled receptors family 1 profile" evidence="6">
    <location>
        <begin position="77"/>
        <end position="327"/>
    </location>
</feature>
<feature type="transmembrane region" description="Helical" evidence="5">
    <location>
        <begin position="134"/>
        <end position="156"/>
    </location>
</feature>
<evidence type="ECO:0000313" key="8">
    <source>
        <dbReference type="EMBL" id="CAF2046611.1"/>
    </source>
</evidence>
<keyword evidence="3 5" id="KW-1133">Transmembrane helix</keyword>
<dbReference type="Proteomes" id="UP000663842">
    <property type="component" value="Unassembled WGS sequence"/>
</dbReference>
<proteinExistence type="predicted"/>
<evidence type="ECO:0000256" key="1">
    <source>
        <dbReference type="ARBA" id="ARBA00004370"/>
    </source>
</evidence>
<dbReference type="GO" id="GO:0004930">
    <property type="term" value="F:G protein-coupled receptor activity"/>
    <property type="evidence" value="ECO:0007669"/>
    <property type="project" value="InterPro"/>
</dbReference>
<keyword evidence="4 5" id="KW-0472">Membrane</keyword>
<comment type="caution">
    <text evidence="10">The sequence shown here is derived from an EMBL/GenBank/DDBJ whole genome shotgun (WGS) entry which is preliminary data.</text>
</comment>
<dbReference type="GO" id="GO:0016020">
    <property type="term" value="C:membrane"/>
    <property type="evidence" value="ECO:0007669"/>
    <property type="project" value="UniProtKB-SubCell"/>
</dbReference>
<evidence type="ECO:0000256" key="2">
    <source>
        <dbReference type="ARBA" id="ARBA00022692"/>
    </source>
</evidence>
<feature type="transmembrane region" description="Helical" evidence="5">
    <location>
        <begin position="176"/>
        <end position="200"/>
    </location>
</feature>
<dbReference type="Proteomes" id="UP000663887">
    <property type="component" value="Unassembled WGS sequence"/>
</dbReference>
<evidence type="ECO:0000259" key="6">
    <source>
        <dbReference type="PROSITE" id="PS50262"/>
    </source>
</evidence>
<evidence type="ECO:0000313" key="12">
    <source>
        <dbReference type="EMBL" id="CAF4071245.1"/>
    </source>
</evidence>
<protein>
    <recommendedName>
        <fullName evidence="6">G-protein coupled receptors family 1 profile domain-containing protein</fullName>
    </recommendedName>
</protein>
<dbReference type="PROSITE" id="PS00237">
    <property type="entry name" value="G_PROTEIN_RECEP_F1_1"/>
    <property type="match status" value="1"/>
</dbReference>
<dbReference type="EMBL" id="CAJOBI010005676">
    <property type="protein sequence ID" value="CAF4039136.1"/>
    <property type="molecule type" value="Genomic_DNA"/>
</dbReference>
<dbReference type="Proteomes" id="UP000681967">
    <property type="component" value="Unassembled WGS sequence"/>
</dbReference>
<feature type="transmembrane region" description="Helical" evidence="5">
    <location>
        <begin position="62"/>
        <end position="85"/>
    </location>
</feature>
<dbReference type="Proteomes" id="UP000676336">
    <property type="component" value="Unassembled WGS sequence"/>
</dbReference>
<dbReference type="EMBL" id="CAJOBJ010003007">
    <property type="protein sequence ID" value="CAF3949540.1"/>
    <property type="molecule type" value="Genomic_DNA"/>
</dbReference>
<feature type="transmembrane region" description="Helical" evidence="5">
    <location>
        <begin position="97"/>
        <end position="122"/>
    </location>
</feature>
<evidence type="ECO:0000313" key="11">
    <source>
        <dbReference type="EMBL" id="CAF4039136.1"/>
    </source>
</evidence>
<dbReference type="SUPFAM" id="SSF81321">
    <property type="entry name" value="Family A G protein-coupled receptor-like"/>
    <property type="match status" value="1"/>
</dbReference>
<organism evidence="10 13">
    <name type="scientific">Rotaria magnacalcarata</name>
    <dbReference type="NCBI Taxonomy" id="392030"/>
    <lineage>
        <taxon>Eukaryota</taxon>
        <taxon>Metazoa</taxon>
        <taxon>Spiralia</taxon>
        <taxon>Gnathifera</taxon>
        <taxon>Rotifera</taxon>
        <taxon>Eurotatoria</taxon>
        <taxon>Bdelloidea</taxon>
        <taxon>Philodinida</taxon>
        <taxon>Philodinidae</taxon>
        <taxon>Rotaria</taxon>
    </lineage>
</organism>
<dbReference type="InterPro" id="IPR017452">
    <property type="entry name" value="GPCR_Rhodpsn_7TM"/>
</dbReference>
<dbReference type="PROSITE" id="PS50262">
    <property type="entry name" value="G_PROTEIN_RECEP_F1_2"/>
    <property type="match status" value="1"/>
</dbReference>
<evidence type="ECO:0000256" key="3">
    <source>
        <dbReference type="ARBA" id="ARBA00022989"/>
    </source>
</evidence>
<sequence length="369" mass="42962">MKRVVASYIALLSVFLVKHLSHTRRLHSNICSLSIMTANNSSNSNTAVFSNSEMSLPRPIRFWLLVIFNIPSVICSFSIIIHIIMDRVQRYALQNHTILLILIMHLPIQLIDINFYLVFFHYGYVLPSKPIVCLLWWFADYGCFIGGLILMAWLAIERHILIFHDFLVSNKKRRFLSHYLPLGILVTYILLFYIICVFLLPCESTYVYTLPVCGASPCYQSYDILGEWEFIVNSSIPIVLESIVSIGLIVRVQRQKRRIHQSTQWHKYRRMIIQLFLVSSVDLSLNLPFYLISFAHLCGLPQEYGVQLQLYLFFLGYFAIFLFPFASLCQFPELRKTIKNKIIAVLPRQLYRRTPVGPITITIPMVQQQ</sequence>
<dbReference type="Proteomes" id="UP000663855">
    <property type="component" value="Unassembled WGS sequence"/>
</dbReference>
<dbReference type="EMBL" id="CAJNOV010001699">
    <property type="protein sequence ID" value="CAF1075415.1"/>
    <property type="molecule type" value="Genomic_DNA"/>
</dbReference>
<dbReference type="EMBL" id="CAJOBH010006968">
    <property type="protein sequence ID" value="CAF4071245.1"/>
    <property type="molecule type" value="Genomic_DNA"/>
</dbReference>
<dbReference type="Proteomes" id="UP000681720">
    <property type="component" value="Unassembled WGS sequence"/>
</dbReference>
<feature type="transmembrane region" description="Helical" evidence="5">
    <location>
        <begin position="311"/>
        <end position="331"/>
    </location>
</feature>
<evidence type="ECO:0000313" key="9">
    <source>
        <dbReference type="EMBL" id="CAF3949540.1"/>
    </source>
</evidence>